<evidence type="ECO:0000313" key="9">
    <source>
        <dbReference type="EMBL" id="PSH54651.1"/>
    </source>
</evidence>
<sequence length="324" mass="35918">MLLAVVRRAFDMVFVMFGISVIAFLIFFATPGSDPSARIAGRNATPEMLAQVRASFGFDRPLYVQYGRLMQRLFIARDLTSFVNRGQKVVPAVLQATPVTLSLVFGAAVIWLTAGIGLGIVATIFRGTVIDKGLMLLALCGVSMPVFWFGSVMNLITQSRFHDTWLFSWVPGLGYTSFFESPSLWFKTLVVPWFTLSVLFIGLYARVLRASLSENYQEDYVRTARAKGLSESRIMLRHALRTSLITLLSMFGLDFGALVGGGAILTEVVFNLPGIGRLTYQALQNLDLPFIMATVMYSTFFVVLANALVDVAHAWLDPRVRDAR</sequence>
<accession>A0A2P7AKA3</accession>
<evidence type="ECO:0000259" key="8">
    <source>
        <dbReference type="PROSITE" id="PS50928"/>
    </source>
</evidence>
<feature type="transmembrane region" description="Helical" evidence="7">
    <location>
        <begin position="99"/>
        <end position="122"/>
    </location>
</feature>
<dbReference type="GO" id="GO:0005886">
    <property type="term" value="C:plasma membrane"/>
    <property type="evidence" value="ECO:0007669"/>
    <property type="project" value="UniProtKB-SubCell"/>
</dbReference>
<keyword evidence="5 7" id="KW-1133">Transmembrane helix</keyword>
<evidence type="ECO:0000256" key="5">
    <source>
        <dbReference type="ARBA" id="ARBA00022989"/>
    </source>
</evidence>
<dbReference type="EMBL" id="PGGN01000008">
    <property type="protein sequence ID" value="PSH54651.1"/>
    <property type="molecule type" value="Genomic_DNA"/>
</dbReference>
<protein>
    <submittedName>
        <fullName evidence="9">Peptide ABC transporter permease</fullName>
    </submittedName>
</protein>
<feature type="transmembrane region" description="Helical" evidence="7">
    <location>
        <begin position="134"/>
        <end position="156"/>
    </location>
</feature>
<dbReference type="GO" id="GO:0071916">
    <property type="term" value="F:dipeptide transmembrane transporter activity"/>
    <property type="evidence" value="ECO:0007669"/>
    <property type="project" value="TreeGrafter"/>
</dbReference>
<dbReference type="OrthoDB" id="9805855at2"/>
<dbReference type="InterPro" id="IPR035906">
    <property type="entry name" value="MetI-like_sf"/>
</dbReference>
<proteinExistence type="inferred from homology"/>
<comment type="caution">
    <text evidence="9">The sequence shown here is derived from an EMBL/GenBank/DDBJ whole genome shotgun (WGS) entry which is preliminary data.</text>
</comment>
<dbReference type="RefSeq" id="WP_106719555.1">
    <property type="nucleotide sequence ID" value="NZ_JACHXT010000003.1"/>
</dbReference>
<evidence type="ECO:0000256" key="6">
    <source>
        <dbReference type="ARBA" id="ARBA00023136"/>
    </source>
</evidence>
<dbReference type="PANTHER" id="PTHR43163">
    <property type="entry name" value="DIPEPTIDE TRANSPORT SYSTEM PERMEASE PROTEIN DPPB-RELATED"/>
    <property type="match status" value="1"/>
</dbReference>
<feature type="transmembrane region" description="Helical" evidence="7">
    <location>
        <begin position="184"/>
        <end position="205"/>
    </location>
</feature>
<dbReference type="CDD" id="cd06261">
    <property type="entry name" value="TM_PBP2"/>
    <property type="match status" value="1"/>
</dbReference>
<feature type="transmembrane region" description="Helical" evidence="7">
    <location>
        <begin position="290"/>
        <end position="316"/>
    </location>
</feature>
<feature type="transmembrane region" description="Helical" evidence="7">
    <location>
        <begin position="12"/>
        <end position="30"/>
    </location>
</feature>
<name>A0A2P7AKA3_9HYPH</name>
<organism evidence="9 10">
    <name type="scientific">Phyllobacterium endophyticum</name>
    <dbReference type="NCBI Taxonomy" id="1149773"/>
    <lineage>
        <taxon>Bacteria</taxon>
        <taxon>Pseudomonadati</taxon>
        <taxon>Pseudomonadota</taxon>
        <taxon>Alphaproteobacteria</taxon>
        <taxon>Hyphomicrobiales</taxon>
        <taxon>Phyllobacteriaceae</taxon>
        <taxon>Phyllobacterium</taxon>
    </lineage>
</organism>
<evidence type="ECO:0000256" key="3">
    <source>
        <dbReference type="ARBA" id="ARBA00022475"/>
    </source>
</evidence>
<keyword evidence="2 7" id="KW-0813">Transport</keyword>
<gene>
    <name evidence="9" type="ORF">CU100_26095</name>
</gene>
<evidence type="ECO:0000256" key="7">
    <source>
        <dbReference type="RuleBase" id="RU363032"/>
    </source>
</evidence>
<dbReference type="InterPro" id="IPR000515">
    <property type="entry name" value="MetI-like"/>
</dbReference>
<dbReference type="SUPFAM" id="SSF161098">
    <property type="entry name" value="MetI-like"/>
    <property type="match status" value="1"/>
</dbReference>
<keyword evidence="10" id="KW-1185">Reference proteome</keyword>
<dbReference type="Pfam" id="PF19300">
    <property type="entry name" value="BPD_transp_1_N"/>
    <property type="match status" value="1"/>
</dbReference>
<evidence type="ECO:0000256" key="1">
    <source>
        <dbReference type="ARBA" id="ARBA00004651"/>
    </source>
</evidence>
<dbReference type="Proteomes" id="UP000241158">
    <property type="component" value="Unassembled WGS sequence"/>
</dbReference>
<feature type="transmembrane region" description="Helical" evidence="7">
    <location>
        <begin position="244"/>
        <end position="270"/>
    </location>
</feature>
<comment type="subcellular location">
    <subcellularLocation>
        <location evidence="1 7">Cell membrane</location>
        <topology evidence="1 7">Multi-pass membrane protein</topology>
    </subcellularLocation>
</comment>
<dbReference type="Gene3D" id="1.10.3720.10">
    <property type="entry name" value="MetI-like"/>
    <property type="match status" value="1"/>
</dbReference>
<keyword evidence="4 7" id="KW-0812">Transmembrane</keyword>
<feature type="domain" description="ABC transmembrane type-1" evidence="8">
    <location>
        <begin position="97"/>
        <end position="309"/>
    </location>
</feature>
<evidence type="ECO:0000256" key="2">
    <source>
        <dbReference type="ARBA" id="ARBA00022448"/>
    </source>
</evidence>
<dbReference type="PANTHER" id="PTHR43163:SF6">
    <property type="entry name" value="DIPEPTIDE TRANSPORT SYSTEM PERMEASE PROTEIN DPPB-RELATED"/>
    <property type="match status" value="1"/>
</dbReference>
<dbReference type="InterPro" id="IPR045621">
    <property type="entry name" value="BPD_transp_1_N"/>
</dbReference>
<comment type="similarity">
    <text evidence="7">Belongs to the binding-protein-dependent transport system permease family.</text>
</comment>
<dbReference type="PROSITE" id="PS50928">
    <property type="entry name" value="ABC_TM1"/>
    <property type="match status" value="1"/>
</dbReference>
<evidence type="ECO:0000256" key="4">
    <source>
        <dbReference type="ARBA" id="ARBA00022692"/>
    </source>
</evidence>
<reference evidence="10" key="1">
    <citation type="submission" date="2017-11" db="EMBL/GenBank/DDBJ databases">
        <authorList>
            <person name="Kuznetsova I."/>
            <person name="Sazanova A."/>
            <person name="Chirak E."/>
            <person name="Safronova V."/>
            <person name="Willems A."/>
        </authorList>
    </citation>
    <scope>NUCLEOTIDE SEQUENCE [LARGE SCALE GENOMIC DNA]</scope>
    <source>
        <strain evidence="10">PEPV15</strain>
    </source>
</reference>
<keyword evidence="6 7" id="KW-0472">Membrane</keyword>
<dbReference type="AlphaFoldDB" id="A0A2P7AKA3"/>
<dbReference type="Pfam" id="PF00528">
    <property type="entry name" value="BPD_transp_1"/>
    <property type="match status" value="1"/>
</dbReference>
<keyword evidence="3" id="KW-1003">Cell membrane</keyword>
<evidence type="ECO:0000313" key="10">
    <source>
        <dbReference type="Proteomes" id="UP000241158"/>
    </source>
</evidence>